<dbReference type="EMBL" id="CR382121">
    <property type="protein sequence ID" value="CAH02988.1"/>
    <property type="molecule type" value="Genomic_DNA"/>
</dbReference>
<dbReference type="AlphaFoldDB" id="Q6CXD9"/>
<dbReference type="GO" id="GO:0007020">
    <property type="term" value="P:microtubule nucleation"/>
    <property type="evidence" value="ECO:0007669"/>
    <property type="project" value="InterPro"/>
</dbReference>
<evidence type="ECO:0000256" key="1">
    <source>
        <dbReference type="ARBA" id="ARBA00022490"/>
    </source>
</evidence>
<keyword evidence="3 4" id="KW-0206">Cytoskeleton</keyword>
<dbReference type="GO" id="GO:0051011">
    <property type="term" value="F:microtubule minus-end binding"/>
    <property type="evidence" value="ECO:0007669"/>
    <property type="project" value="TreeGrafter"/>
</dbReference>
<dbReference type="PaxDb" id="284590-Q6CXD9"/>
<dbReference type="FunCoup" id="Q6CXD9">
    <property type="interactions" value="762"/>
</dbReference>
<dbReference type="HOGENOM" id="CLU_007738_2_0_1"/>
<dbReference type="PANTHER" id="PTHR19302:SF13">
    <property type="entry name" value="GAMMA-TUBULIN COMPLEX COMPONENT 2"/>
    <property type="match status" value="1"/>
</dbReference>
<dbReference type="PANTHER" id="PTHR19302">
    <property type="entry name" value="GAMMA TUBULIN COMPLEX PROTEIN"/>
    <property type="match status" value="1"/>
</dbReference>
<name>Q6CXD9_KLULA</name>
<dbReference type="Gene3D" id="1.20.120.1900">
    <property type="entry name" value="Gamma-tubulin complex, C-terminal domain"/>
    <property type="match status" value="1"/>
</dbReference>
<feature type="domain" description="Gamma tubulin complex component protein N-terminal" evidence="6">
    <location>
        <begin position="55"/>
        <end position="397"/>
    </location>
</feature>
<keyword evidence="2 4" id="KW-0493">Microtubule</keyword>
<keyword evidence="8" id="KW-1185">Reference proteome</keyword>
<dbReference type="InterPro" id="IPR042241">
    <property type="entry name" value="GCP_C_sf"/>
</dbReference>
<dbReference type="GO" id="GO:0051321">
    <property type="term" value="P:meiotic cell cycle"/>
    <property type="evidence" value="ECO:0007669"/>
    <property type="project" value="TreeGrafter"/>
</dbReference>
<dbReference type="GO" id="GO:0000930">
    <property type="term" value="C:gamma-tubulin complex"/>
    <property type="evidence" value="ECO:0007669"/>
    <property type="project" value="TreeGrafter"/>
</dbReference>
<dbReference type="eggNOG" id="KOG2001">
    <property type="taxonomic scope" value="Eukaryota"/>
</dbReference>
<reference evidence="7 8" key="1">
    <citation type="journal article" date="2004" name="Nature">
        <title>Genome evolution in yeasts.</title>
        <authorList>
            <consortium name="Genolevures"/>
            <person name="Dujon B."/>
            <person name="Sherman D."/>
            <person name="Fischer G."/>
            <person name="Durrens P."/>
            <person name="Casaregola S."/>
            <person name="Lafontaine I."/>
            <person name="de Montigny J."/>
            <person name="Marck C."/>
            <person name="Neuveglise C."/>
            <person name="Talla E."/>
            <person name="Goffard N."/>
            <person name="Frangeul L."/>
            <person name="Aigle M."/>
            <person name="Anthouard V."/>
            <person name="Babour A."/>
            <person name="Barbe V."/>
            <person name="Barnay S."/>
            <person name="Blanchin S."/>
            <person name="Beckerich J.M."/>
            <person name="Beyne E."/>
            <person name="Bleykasten C."/>
            <person name="Boisrame A."/>
            <person name="Boyer J."/>
            <person name="Cattolico L."/>
            <person name="Confanioleri F."/>
            <person name="de Daruvar A."/>
            <person name="Despons L."/>
            <person name="Fabre E."/>
            <person name="Fairhead C."/>
            <person name="Ferry-Dumazet H."/>
            <person name="Groppi A."/>
            <person name="Hantraye F."/>
            <person name="Hennequin C."/>
            <person name="Jauniaux N."/>
            <person name="Joyet P."/>
            <person name="Kachouri R."/>
            <person name="Kerrest A."/>
            <person name="Koszul R."/>
            <person name="Lemaire M."/>
            <person name="Lesur I."/>
            <person name="Ma L."/>
            <person name="Muller H."/>
            <person name="Nicaud J.M."/>
            <person name="Nikolski M."/>
            <person name="Oztas S."/>
            <person name="Ozier-Kalogeropoulos O."/>
            <person name="Pellenz S."/>
            <person name="Potier S."/>
            <person name="Richard G.F."/>
            <person name="Straub M.L."/>
            <person name="Suleau A."/>
            <person name="Swennene D."/>
            <person name="Tekaia F."/>
            <person name="Wesolowski-Louvel M."/>
            <person name="Westhof E."/>
            <person name="Wirth B."/>
            <person name="Zeniou-Meyer M."/>
            <person name="Zivanovic I."/>
            <person name="Bolotin-Fukuhara M."/>
            <person name="Thierry A."/>
            <person name="Bouchier C."/>
            <person name="Caudron B."/>
            <person name="Scarpelli C."/>
            <person name="Gaillardin C."/>
            <person name="Weissenbach J."/>
            <person name="Wincker P."/>
            <person name="Souciet J.L."/>
        </authorList>
    </citation>
    <scope>NUCLEOTIDE SEQUENCE [LARGE SCALE GENOMIC DNA]</scope>
    <source>
        <strain evidence="8">ATCC 8585 / CBS 2359 / DSM 70799 / NBRC 1267 / NRRL Y-1140 / WM37</strain>
    </source>
</reference>
<dbReference type="GO" id="GO:0043015">
    <property type="term" value="F:gamma-tubulin binding"/>
    <property type="evidence" value="ECO:0007669"/>
    <property type="project" value="InterPro"/>
</dbReference>
<dbReference type="GO" id="GO:0051225">
    <property type="term" value="P:spindle assembly"/>
    <property type="evidence" value="ECO:0007669"/>
    <property type="project" value="TreeGrafter"/>
</dbReference>
<feature type="region of interest" description="Disordered" evidence="5">
    <location>
        <begin position="516"/>
        <end position="537"/>
    </location>
</feature>
<dbReference type="KEGG" id="kla:KLLA0_A09141g"/>
<gene>
    <name evidence="7" type="ORF">KLLA0_A09141g</name>
</gene>
<comment type="similarity">
    <text evidence="4">Belongs to the TUBGCP family.</text>
</comment>
<evidence type="ECO:0000313" key="7">
    <source>
        <dbReference type="EMBL" id="CAH02988.1"/>
    </source>
</evidence>
<evidence type="ECO:0000256" key="3">
    <source>
        <dbReference type="ARBA" id="ARBA00023212"/>
    </source>
</evidence>
<evidence type="ECO:0000259" key="6">
    <source>
        <dbReference type="Pfam" id="PF17681"/>
    </source>
</evidence>
<dbReference type="GO" id="GO:0044732">
    <property type="term" value="C:mitotic spindle pole body"/>
    <property type="evidence" value="ECO:0007669"/>
    <property type="project" value="TreeGrafter"/>
</dbReference>
<dbReference type="GO" id="GO:0000922">
    <property type="term" value="C:spindle pole"/>
    <property type="evidence" value="ECO:0007669"/>
    <property type="project" value="InterPro"/>
</dbReference>
<dbReference type="STRING" id="284590.Q6CXD9"/>
<dbReference type="InterPro" id="IPR041470">
    <property type="entry name" value="GCP_N"/>
</dbReference>
<evidence type="ECO:0000256" key="4">
    <source>
        <dbReference type="RuleBase" id="RU363050"/>
    </source>
</evidence>
<proteinExistence type="inferred from homology"/>
<organism evidence="7 8">
    <name type="scientific">Kluyveromyces lactis (strain ATCC 8585 / CBS 2359 / DSM 70799 / NBRC 1267 / NRRL Y-1140 / WM37)</name>
    <name type="common">Yeast</name>
    <name type="synonym">Candida sphaerica</name>
    <dbReference type="NCBI Taxonomy" id="284590"/>
    <lineage>
        <taxon>Eukaryota</taxon>
        <taxon>Fungi</taxon>
        <taxon>Dikarya</taxon>
        <taxon>Ascomycota</taxon>
        <taxon>Saccharomycotina</taxon>
        <taxon>Saccharomycetes</taxon>
        <taxon>Saccharomycetales</taxon>
        <taxon>Saccharomycetaceae</taxon>
        <taxon>Kluyveromyces</taxon>
    </lineage>
</organism>
<dbReference type="InterPro" id="IPR007259">
    <property type="entry name" value="GCP"/>
</dbReference>
<keyword evidence="1 4" id="KW-0963">Cytoplasm</keyword>
<dbReference type="Proteomes" id="UP000000598">
    <property type="component" value="Chromosome A"/>
</dbReference>
<dbReference type="GO" id="GO:0000278">
    <property type="term" value="P:mitotic cell cycle"/>
    <property type="evidence" value="ECO:0007669"/>
    <property type="project" value="TreeGrafter"/>
</dbReference>
<evidence type="ECO:0000256" key="5">
    <source>
        <dbReference type="SAM" id="MobiDB-lite"/>
    </source>
</evidence>
<evidence type="ECO:0000313" key="8">
    <source>
        <dbReference type="Proteomes" id="UP000000598"/>
    </source>
</evidence>
<comment type="subcellular location">
    <subcellularLocation>
        <location evidence="4">Cytoplasm</location>
        <location evidence="4">Cytoskeleton</location>
        <location evidence="4">Microtubule organizing center</location>
    </subcellularLocation>
</comment>
<sequence length="760" mass="89298">MEDRGVVESVFLLNDKVGPFGRRVNPAPLCSEEIKVRTYPIEKTSNDRVQESLVVRDLLLVLQGYEGVYIRYNSSYRRDSMTGPEYKVVKMMNVTFKSFSKKLIKIGSIFVKLDKFQQWCCDERYGRVMHRLGHEVRIFLYENYLSCIKELEIRFQQDVKFSIRDLEMVLEDGFIYKFRLLDQIVDRIMDSTRERSEMDRVQMDFNNFMDDLRRDTNDELDLRVLYDTRVSLFVKGGSLIIIVQQIMEQEQGDIRHVEFLSLICDSLNRVYGQMFVEWMQEGKLNDYHEEFLISDTVADVDEEKLANTIDNERLWDTRFVIRKDGLLPQFRDKELQQKILMTGKIWNLIAICCGNTALKPRSWGTSVTNIDITNMTFLKGYVNECYQQANEKCLKMYYEGYHMDKFLNLIHDQSYVHGVIDQLWNTKFLSKTLFELTRSPTESTLHKIQRHFDDILKEISVEDTYRHMILSKLTSVKIDTCPFYETLRQFIDEQETGLLNADNFQQLKGMLVAEEQNHTSQGSNELDEGRKSKKKKNATPTAMYVQFETSIPYPLNIIWTKPVMVQYQMIQRLLLILSYHERLLEDTWFEISKNKHWRRNSSQQSEYETHGMIFEDNNDDDDDGVRYFYVRGQCIRLARILHFQMRSMVKSKRNQVTSAAAAATAVAATGTHPMQEDLLQIQQHVQDHVTNIVSLSGLTSLPQIELQEATLHVIHSFIRFVASWRRTSDDELSGSSGWITRMDTLRQYVSVWSDLTRTNS</sequence>
<dbReference type="InParanoid" id="Q6CXD9"/>
<protein>
    <recommendedName>
        <fullName evidence="4">Spindle pole body component</fullName>
    </recommendedName>
</protein>
<dbReference type="GO" id="GO:0031122">
    <property type="term" value="P:cytoplasmic microtubule organization"/>
    <property type="evidence" value="ECO:0007669"/>
    <property type="project" value="TreeGrafter"/>
</dbReference>
<dbReference type="Pfam" id="PF17681">
    <property type="entry name" value="GCP_N_terminal"/>
    <property type="match status" value="1"/>
</dbReference>
<dbReference type="OMA" id="QNMSGDP"/>
<dbReference type="GO" id="GO:0005874">
    <property type="term" value="C:microtubule"/>
    <property type="evidence" value="ECO:0007669"/>
    <property type="project" value="UniProtKB-KW"/>
</dbReference>
<evidence type="ECO:0000256" key="2">
    <source>
        <dbReference type="ARBA" id="ARBA00022701"/>
    </source>
</evidence>
<accession>Q6CXD9</accession>